<keyword evidence="3" id="KW-1185">Reference proteome</keyword>
<reference evidence="2 3" key="1">
    <citation type="submission" date="2021-06" db="EMBL/GenBank/DDBJ databases">
        <title>Caerostris extrusa draft genome.</title>
        <authorList>
            <person name="Kono N."/>
            <person name="Arakawa K."/>
        </authorList>
    </citation>
    <scope>NUCLEOTIDE SEQUENCE [LARGE SCALE GENOMIC DNA]</scope>
</reference>
<evidence type="ECO:0000313" key="2">
    <source>
        <dbReference type="EMBL" id="GIY54689.1"/>
    </source>
</evidence>
<evidence type="ECO:0000313" key="3">
    <source>
        <dbReference type="Proteomes" id="UP001054945"/>
    </source>
</evidence>
<feature type="region of interest" description="Disordered" evidence="1">
    <location>
        <begin position="26"/>
        <end position="48"/>
    </location>
</feature>
<proteinExistence type="predicted"/>
<name>A0AAV4UA81_CAEEX</name>
<sequence>MPRSSKSCNNPILERIRQYHRHLIHIRNSARPMPNNENSEKRKKNSQKNRYLFECSYYSKRHYSILLTSEKQSKRCEPEPKIFPPIWTQILV</sequence>
<comment type="caution">
    <text evidence="2">The sequence shown here is derived from an EMBL/GenBank/DDBJ whole genome shotgun (WGS) entry which is preliminary data.</text>
</comment>
<dbReference type="EMBL" id="BPLR01012541">
    <property type="protein sequence ID" value="GIY54689.1"/>
    <property type="molecule type" value="Genomic_DNA"/>
</dbReference>
<accession>A0AAV4UA81</accession>
<dbReference type="AlphaFoldDB" id="A0AAV4UA81"/>
<protein>
    <submittedName>
        <fullName evidence="2">Uncharacterized protein</fullName>
    </submittedName>
</protein>
<evidence type="ECO:0000256" key="1">
    <source>
        <dbReference type="SAM" id="MobiDB-lite"/>
    </source>
</evidence>
<organism evidence="2 3">
    <name type="scientific">Caerostris extrusa</name>
    <name type="common">Bark spider</name>
    <name type="synonym">Caerostris bankana</name>
    <dbReference type="NCBI Taxonomy" id="172846"/>
    <lineage>
        <taxon>Eukaryota</taxon>
        <taxon>Metazoa</taxon>
        <taxon>Ecdysozoa</taxon>
        <taxon>Arthropoda</taxon>
        <taxon>Chelicerata</taxon>
        <taxon>Arachnida</taxon>
        <taxon>Araneae</taxon>
        <taxon>Araneomorphae</taxon>
        <taxon>Entelegynae</taxon>
        <taxon>Araneoidea</taxon>
        <taxon>Araneidae</taxon>
        <taxon>Caerostris</taxon>
    </lineage>
</organism>
<dbReference type="Proteomes" id="UP001054945">
    <property type="component" value="Unassembled WGS sequence"/>
</dbReference>
<gene>
    <name evidence="2" type="ORF">CEXT_132431</name>
</gene>